<dbReference type="Gene3D" id="3.90.1720.10">
    <property type="entry name" value="endopeptidase domain like (from Nostoc punctiforme)"/>
    <property type="match status" value="1"/>
</dbReference>
<feature type="region of interest" description="Disordered" evidence="7">
    <location>
        <begin position="228"/>
        <end position="249"/>
    </location>
</feature>
<evidence type="ECO:0000256" key="6">
    <source>
        <dbReference type="ARBA" id="ARBA00022807"/>
    </source>
</evidence>
<dbReference type="Pfam" id="PF01476">
    <property type="entry name" value="LysM"/>
    <property type="match status" value="3"/>
</dbReference>
<dbReference type="RefSeq" id="WP_390293908.1">
    <property type="nucleotide sequence ID" value="NZ_JBHSFU010000004.1"/>
</dbReference>
<dbReference type="InterPro" id="IPR051202">
    <property type="entry name" value="Peptidase_C40"/>
</dbReference>
<organism evidence="11 12">
    <name type="scientific">Virgibacillus kekensis</name>
    <dbReference type="NCBI Taxonomy" id="202261"/>
    <lineage>
        <taxon>Bacteria</taxon>
        <taxon>Bacillati</taxon>
        <taxon>Bacillota</taxon>
        <taxon>Bacilli</taxon>
        <taxon>Bacillales</taxon>
        <taxon>Bacillaceae</taxon>
        <taxon>Virgibacillus</taxon>
    </lineage>
</organism>
<proteinExistence type="inferred from homology"/>
<dbReference type="InterPro" id="IPR036779">
    <property type="entry name" value="LysM_dom_sf"/>
</dbReference>
<evidence type="ECO:0000259" key="10">
    <source>
        <dbReference type="PROSITE" id="PS51935"/>
    </source>
</evidence>
<gene>
    <name evidence="11" type="ORF">ACFO3D_06270</name>
</gene>
<dbReference type="EMBL" id="JBHSFU010000004">
    <property type="protein sequence ID" value="MFC4557813.1"/>
    <property type="molecule type" value="Genomic_DNA"/>
</dbReference>
<keyword evidence="3 8" id="KW-0732">Signal</keyword>
<feature type="signal peptide" evidence="8">
    <location>
        <begin position="1"/>
        <end position="23"/>
    </location>
</feature>
<evidence type="ECO:0000256" key="4">
    <source>
        <dbReference type="ARBA" id="ARBA00022737"/>
    </source>
</evidence>
<evidence type="ECO:0000256" key="7">
    <source>
        <dbReference type="SAM" id="MobiDB-lite"/>
    </source>
</evidence>
<dbReference type="PANTHER" id="PTHR47053:SF1">
    <property type="entry name" value="MUREIN DD-ENDOPEPTIDASE MEPH-RELATED"/>
    <property type="match status" value="1"/>
</dbReference>
<dbReference type="CDD" id="cd00118">
    <property type="entry name" value="LysM"/>
    <property type="match status" value="3"/>
</dbReference>
<evidence type="ECO:0000259" key="9">
    <source>
        <dbReference type="PROSITE" id="PS51782"/>
    </source>
</evidence>
<dbReference type="InterPro" id="IPR038765">
    <property type="entry name" value="Papain-like_cys_pep_sf"/>
</dbReference>
<feature type="domain" description="NlpC/P60" evidence="10">
    <location>
        <begin position="251"/>
        <end position="371"/>
    </location>
</feature>
<dbReference type="PROSITE" id="PS51935">
    <property type="entry name" value="NLPC_P60"/>
    <property type="match status" value="1"/>
</dbReference>
<evidence type="ECO:0000256" key="3">
    <source>
        <dbReference type="ARBA" id="ARBA00022729"/>
    </source>
</evidence>
<feature type="region of interest" description="Disordered" evidence="7">
    <location>
        <begin position="75"/>
        <end position="99"/>
    </location>
</feature>
<dbReference type="Pfam" id="PF00877">
    <property type="entry name" value="NLPC_P60"/>
    <property type="match status" value="1"/>
</dbReference>
<dbReference type="SUPFAM" id="SSF54106">
    <property type="entry name" value="LysM domain"/>
    <property type="match status" value="3"/>
</dbReference>
<name>A0ABV9DIB0_9BACI</name>
<feature type="domain" description="LysM" evidence="9">
    <location>
        <begin position="102"/>
        <end position="145"/>
    </location>
</feature>
<feature type="domain" description="LysM" evidence="9">
    <location>
        <begin position="180"/>
        <end position="223"/>
    </location>
</feature>
<keyword evidence="6" id="KW-0788">Thiol protease</keyword>
<feature type="compositionally biased region" description="Low complexity" evidence="7">
    <location>
        <begin position="150"/>
        <end position="160"/>
    </location>
</feature>
<dbReference type="Proteomes" id="UP001595989">
    <property type="component" value="Unassembled WGS sequence"/>
</dbReference>
<evidence type="ECO:0000256" key="5">
    <source>
        <dbReference type="ARBA" id="ARBA00022801"/>
    </source>
</evidence>
<evidence type="ECO:0000256" key="1">
    <source>
        <dbReference type="ARBA" id="ARBA00007074"/>
    </source>
</evidence>
<feature type="region of interest" description="Disordered" evidence="7">
    <location>
        <begin position="148"/>
        <end position="172"/>
    </location>
</feature>
<sequence>MANKKIFMSVTATAAIAATLVGADDAEAASYKVQSGDSLWEISQKYNVNVSQLKTWNNLSSNIIFPNQVLEISKTTNQSESKSNSNSTKNTSNNTSKSNSAATYIVKSGDTLSGIASKHNIALSDLMKWNNLDSTLIFPGNKFVVSKAASTGNSGNTDSSNKSDESVTVDTNNQQVASSKVYTVKSGDTLSGIAANYGVSVTDLKRWNGLNSDLILIGQKLAINSEAGGKSNEADKTNSNDKNTAPPSDIDYNVDELLSAAKSMQNVGYAWGGSTPAGFDCSGFIYYTYQQADKDVKRHSSNGYYNRSYYVNKPKPGDLVFFENTYKKGISHLGIYLGGDRFIHASSNGVTISNLNSSYWSKHFDGYKRFY</sequence>
<evidence type="ECO:0000256" key="8">
    <source>
        <dbReference type="SAM" id="SignalP"/>
    </source>
</evidence>
<accession>A0ABV9DIB0</accession>
<evidence type="ECO:0000313" key="12">
    <source>
        <dbReference type="Proteomes" id="UP001595989"/>
    </source>
</evidence>
<keyword evidence="5" id="KW-0378">Hydrolase</keyword>
<feature type="chain" id="PRO_5046477808" evidence="8">
    <location>
        <begin position="24"/>
        <end position="371"/>
    </location>
</feature>
<dbReference type="PANTHER" id="PTHR47053">
    <property type="entry name" value="MUREIN DD-ENDOPEPTIDASE MEPH-RELATED"/>
    <property type="match status" value="1"/>
</dbReference>
<evidence type="ECO:0000256" key="2">
    <source>
        <dbReference type="ARBA" id="ARBA00022670"/>
    </source>
</evidence>
<protein>
    <submittedName>
        <fullName evidence="11">LysM peptidoglycan-binding domain-containing protein</fullName>
    </submittedName>
</protein>
<dbReference type="PROSITE" id="PS51782">
    <property type="entry name" value="LYSM"/>
    <property type="match status" value="3"/>
</dbReference>
<dbReference type="SUPFAM" id="SSF54001">
    <property type="entry name" value="Cysteine proteinases"/>
    <property type="match status" value="1"/>
</dbReference>
<keyword evidence="12" id="KW-1185">Reference proteome</keyword>
<evidence type="ECO:0000313" key="11">
    <source>
        <dbReference type="EMBL" id="MFC4557813.1"/>
    </source>
</evidence>
<comment type="similarity">
    <text evidence="1">Belongs to the peptidase C40 family.</text>
</comment>
<dbReference type="InterPro" id="IPR000064">
    <property type="entry name" value="NLP_P60_dom"/>
</dbReference>
<keyword evidence="2" id="KW-0645">Protease</keyword>
<dbReference type="SMART" id="SM00257">
    <property type="entry name" value="LysM"/>
    <property type="match status" value="3"/>
</dbReference>
<keyword evidence="4" id="KW-0677">Repeat</keyword>
<feature type="domain" description="LysM" evidence="9">
    <location>
        <begin position="29"/>
        <end position="72"/>
    </location>
</feature>
<reference evidence="12" key="1">
    <citation type="journal article" date="2019" name="Int. J. Syst. Evol. Microbiol.">
        <title>The Global Catalogue of Microorganisms (GCM) 10K type strain sequencing project: providing services to taxonomists for standard genome sequencing and annotation.</title>
        <authorList>
            <consortium name="The Broad Institute Genomics Platform"/>
            <consortium name="The Broad Institute Genome Sequencing Center for Infectious Disease"/>
            <person name="Wu L."/>
            <person name="Ma J."/>
        </authorList>
    </citation>
    <scope>NUCLEOTIDE SEQUENCE [LARGE SCALE GENOMIC DNA]</scope>
    <source>
        <strain evidence="12">CGMCC 4.7426</strain>
    </source>
</reference>
<dbReference type="Gene3D" id="3.10.350.10">
    <property type="entry name" value="LysM domain"/>
    <property type="match status" value="3"/>
</dbReference>
<dbReference type="InterPro" id="IPR018392">
    <property type="entry name" value="LysM"/>
</dbReference>
<comment type="caution">
    <text evidence="11">The sequence shown here is derived from an EMBL/GenBank/DDBJ whole genome shotgun (WGS) entry which is preliminary data.</text>
</comment>